<gene>
    <name evidence="2" type="ORF">EQG49_02250</name>
</gene>
<dbReference type="KEGG" id="wei:EQG49_02250"/>
<accession>A0A4P6YRS6</accession>
<evidence type="ECO:0000256" key="1">
    <source>
        <dbReference type="SAM" id="Coils"/>
    </source>
</evidence>
<protein>
    <submittedName>
        <fullName evidence="2">Uncharacterized protein</fullName>
    </submittedName>
</protein>
<dbReference type="EMBL" id="CP037940">
    <property type="protein sequence ID" value="QBO35368.1"/>
    <property type="molecule type" value="Genomic_DNA"/>
</dbReference>
<evidence type="ECO:0000313" key="3">
    <source>
        <dbReference type="Proteomes" id="UP000292886"/>
    </source>
</evidence>
<dbReference type="AlphaFoldDB" id="A0A4P6YRS6"/>
<name>A0A4P6YRS6_9LACO</name>
<keyword evidence="3" id="KW-1185">Reference proteome</keyword>
<dbReference type="Proteomes" id="UP000292886">
    <property type="component" value="Chromosome"/>
</dbReference>
<evidence type="ECO:0000313" key="2">
    <source>
        <dbReference type="EMBL" id="QBO35368.1"/>
    </source>
</evidence>
<organism evidence="2 3">
    <name type="scientific">Periweissella cryptocerci</name>
    <dbReference type="NCBI Taxonomy" id="2506420"/>
    <lineage>
        <taxon>Bacteria</taxon>
        <taxon>Bacillati</taxon>
        <taxon>Bacillota</taxon>
        <taxon>Bacilli</taxon>
        <taxon>Lactobacillales</taxon>
        <taxon>Lactobacillaceae</taxon>
        <taxon>Periweissella</taxon>
    </lineage>
</organism>
<feature type="coiled-coil region" evidence="1">
    <location>
        <begin position="45"/>
        <end position="79"/>
    </location>
</feature>
<keyword evidence="1" id="KW-0175">Coiled coil</keyword>
<sequence length="104" mass="11854">MIGLISGVIGALVTLIPATFAYLNNRSKRNDNIREIATATVISQNERNAERIAKLESDIEALKKRLDHRERETINLETTARKLRLIIYQLNPDVNIDVELKKLD</sequence>
<reference evidence="3" key="1">
    <citation type="submission" date="2019-03" db="EMBL/GenBank/DDBJ databases">
        <title>Weissella sp. 26KH-42 Genome sequencing.</title>
        <authorList>
            <person name="Heo J."/>
            <person name="Kim S.-J."/>
            <person name="Kim J.-S."/>
            <person name="Hong S.-B."/>
            <person name="Kwon S.-W."/>
        </authorList>
    </citation>
    <scope>NUCLEOTIDE SEQUENCE [LARGE SCALE GENOMIC DNA]</scope>
    <source>
        <strain evidence="3">26KH-42</strain>
    </source>
</reference>
<proteinExistence type="predicted"/>
<dbReference type="RefSeq" id="WP_133362448.1">
    <property type="nucleotide sequence ID" value="NZ_CP037940.1"/>
</dbReference>